<keyword evidence="1" id="KW-0596">Phosphopantetheine</keyword>
<evidence type="ECO:0000313" key="6">
    <source>
        <dbReference type="Proteomes" id="UP000325787"/>
    </source>
</evidence>
<evidence type="ECO:0000256" key="2">
    <source>
        <dbReference type="ARBA" id="ARBA00022553"/>
    </source>
</evidence>
<accession>A0A5Q0H3S3</accession>
<gene>
    <name evidence="5" type="ORF">EKG83_28980</name>
</gene>
<dbReference type="AlphaFoldDB" id="A0A5Q0H3S3"/>
<dbReference type="InterPro" id="IPR036736">
    <property type="entry name" value="ACP-like_sf"/>
</dbReference>
<dbReference type="PROSITE" id="PS50075">
    <property type="entry name" value="CARRIER"/>
    <property type="match status" value="1"/>
</dbReference>
<protein>
    <submittedName>
        <fullName evidence="5">Acyl carrier protein</fullName>
    </submittedName>
</protein>
<evidence type="ECO:0000259" key="4">
    <source>
        <dbReference type="PROSITE" id="PS50075"/>
    </source>
</evidence>
<dbReference type="PROSITE" id="PS00012">
    <property type="entry name" value="PHOSPHOPANTETHEINE"/>
    <property type="match status" value="1"/>
</dbReference>
<dbReference type="SUPFAM" id="SSF47336">
    <property type="entry name" value="ACP-like"/>
    <property type="match status" value="1"/>
</dbReference>
<dbReference type="SMART" id="SM00823">
    <property type="entry name" value="PKS_PP"/>
    <property type="match status" value="1"/>
</dbReference>
<proteinExistence type="predicted"/>
<dbReference type="InterPro" id="IPR020806">
    <property type="entry name" value="PKS_PP-bd"/>
</dbReference>
<dbReference type="OrthoDB" id="9023404at2"/>
<dbReference type="GO" id="GO:0031177">
    <property type="term" value="F:phosphopantetheine binding"/>
    <property type="evidence" value="ECO:0007669"/>
    <property type="project" value="InterPro"/>
</dbReference>
<dbReference type="SMART" id="SM01294">
    <property type="entry name" value="PKS_PP_betabranch"/>
    <property type="match status" value="1"/>
</dbReference>
<dbReference type="Proteomes" id="UP000325787">
    <property type="component" value="Chromosome"/>
</dbReference>
<evidence type="ECO:0000256" key="1">
    <source>
        <dbReference type="ARBA" id="ARBA00022450"/>
    </source>
</evidence>
<organism evidence="5 6">
    <name type="scientific">Saccharothrix syringae</name>
    <name type="common">Nocardiopsis syringae</name>
    <dbReference type="NCBI Taxonomy" id="103733"/>
    <lineage>
        <taxon>Bacteria</taxon>
        <taxon>Bacillati</taxon>
        <taxon>Actinomycetota</taxon>
        <taxon>Actinomycetes</taxon>
        <taxon>Pseudonocardiales</taxon>
        <taxon>Pseudonocardiaceae</taxon>
        <taxon>Saccharothrix</taxon>
    </lineage>
</organism>
<dbReference type="EMBL" id="CP034550">
    <property type="protein sequence ID" value="QFZ20886.1"/>
    <property type="molecule type" value="Genomic_DNA"/>
</dbReference>
<name>A0A5Q0H3S3_SACSY</name>
<dbReference type="RefSeq" id="WP_063741430.1">
    <property type="nucleotide sequence ID" value="NZ_CP034550.1"/>
</dbReference>
<dbReference type="Gene3D" id="1.10.1200.10">
    <property type="entry name" value="ACP-like"/>
    <property type="match status" value="1"/>
</dbReference>
<reference evidence="6" key="1">
    <citation type="journal article" date="2021" name="Curr. Microbiol.">
        <title>Complete genome of nocamycin-producing strain Saccharothrix syringae NRRL B-16468 reveals the biosynthetic potential for secondary metabolites.</title>
        <authorList>
            <person name="Mo X."/>
            <person name="Yang S."/>
        </authorList>
    </citation>
    <scope>NUCLEOTIDE SEQUENCE [LARGE SCALE GENOMIC DNA]</scope>
    <source>
        <strain evidence="6">ATCC 51364 / DSM 43886 / JCM 6844 / KCTC 9398 / NBRC 14523 / NRRL B-16468 / INA 2240</strain>
    </source>
</reference>
<keyword evidence="2" id="KW-0597">Phosphoprotein</keyword>
<evidence type="ECO:0000256" key="3">
    <source>
        <dbReference type="SAM" id="MobiDB-lite"/>
    </source>
</evidence>
<dbReference type="Pfam" id="PF00550">
    <property type="entry name" value="PP-binding"/>
    <property type="match status" value="1"/>
</dbReference>
<feature type="region of interest" description="Disordered" evidence="3">
    <location>
        <begin position="74"/>
        <end position="106"/>
    </location>
</feature>
<dbReference type="InterPro" id="IPR009081">
    <property type="entry name" value="PP-bd_ACP"/>
</dbReference>
<keyword evidence="6" id="KW-1185">Reference proteome</keyword>
<dbReference type="KEGG" id="ssyi:EKG83_28980"/>
<sequence>MSDSLRAWLVDAVAGYLGLPPAQVGTDVALRSLGFDSVHAMGLCVDIEERWGILVDPTLAWDFPTIDTIVAHLGGQVGPTTRRPDGPGADPGPPGHRGPTAGRSSS</sequence>
<evidence type="ECO:0000313" key="5">
    <source>
        <dbReference type="EMBL" id="QFZ20886.1"/>
    </source>
</evidence>
<dbReference type="InterPro" id="IPR006162">
    <property type="entry name" value="Ppantetheine_attach_site"/>
</dbReference>
<feature type="domain" description="Carrier" evidence="4">
    <location>
        <begin position="1"/>
        <end position="77"/>
    </location>
</feature>